<dbReference type="Proteomes" id="UP000664844">
    <property type="component" value="Unassembled WGS sequence"/>
</dbReference>
<comment type="caution">
    <text evidence="1">The sequence shown here is derived from an EMBL/GenBank/DDBJ whole genome shotgun (WGS) entry which is preliminary data.</text>
</comment>
<evidence type="ECO:0000313" key="2">
    <source>
        <dbReference type="Proteomes" id="UP000664844"/>
    </source>
</evidence>
<dbReference type="RefSeq" id="WP_207089519.1">
    <property type="nucleotide sequence ID" value="NZ_JAFLQW010000489.1"/>
</dbReference>
<proteinExistence type="predicted"/>
<keyword evidence="2" id="KW-1185">Reference proteome</keyword>
<dbReference type="EMBL" id="JAFLQW010000489">
    <property type="protein sequence ID" value="MBO0351060.1"/>
    <property type="molecule type" value="Genomic_DNA"/>
</dbReference>
<protein>
    <submittedName>
        <fullName evidence="1">Uncharacterized protein</fullName>
    </submittedName>
</protein>
<organism evidence="1 2">
    <name type="scientific">Phormidium pseudopriestleyi FRX01</name>
    <dbReference type="NCBI Taxonomy" id="1759528"/>
    <lineage>
        <taxon>Bacteria</taxon>
        <taxon>Bacillati</taxon>
        <taxon>Cyanobacteriota</taxon>
        <taxon>Cyanophyceae</taxon>
        <taxon>Oscillatoriophycideae</taxon>
        <taxon>Oscillatoriales</taxon>
        <taxon>Oscillatoriaceae</taxon>
        <taxon>Phormidium</taxon>
    </lineage>
</organism>
<evidence type="ECO:0000313" key="1">
    <source>
        <dbReference type="EMBL" id="MBO0351060.1"/>
    </source>
</evidence>
<name>A0ABS3FVA7_9CYAN</name>
<gene>
    <name evidence="1" type="ORF">J0895_18690</name>
</gene>
<sequence>MVAVTIGFDKDLEQEEAVVFHPGQQVQFKNRPGVIDTIAAYDPMMVPPIWLENDPQPRYPEELRIVKQTALRMGSVRVSADSNVRYVDFWGRLRLVSKSS</sequence>
<accession>A0ABS3FVA7</accession>
<reference evidence="1 2" key="1">
    <citation type="submission" date="2021-03" db="EMBL/GenBank/DDBJ databases">
        <title>Metabolic Capacity of the Antarctic Cyanobacterium Phormidium pseudopriestleyi that Sustains Oxygenic Photosynthesis in the Presence of Hydrogen Sulfide.</title>
        <authorList>
            <person name="Lumian J.E."/>
            <person name="Jungblut A.D."/>
            <person name="Dillon M.L."/>
            <person name="Hawes I."/>
            <person name="Doran P.T."/>
            <person name="Mackey T.J."/>
            <person name="Dick G.J."/>
            <person name="Grettenberger C.L."/>
            <person name="Sumner D.Y."/>
        </authorList>
    </citation>
    <scope>NUCLEOTIDE SEQUENCE [LARGE SCALE GENOMIC DNA]</scope>
    <source>
        <strain evidence="1 2">FRX01</strain>
    </source>
</reference>